<dbReference type="GO" id="GO:0032259">
    <property type="term" value="P:methylation"/>
    <property type="evidence" value="ECO:0007669"/>
    <property type="project" value="UniProtKB-KW"/>
</dbReference>
<comment type="caution">
    <text evidence="2">The sequence shown here is derived from an EMBL/GenBank/DDBJ whole genome shotgun (WGS) entry which is preliminary data.</text>
</comment>
<evidence type="ECO:0000313" key="2">
    <source>
        <dbReference type="EMBL" id="KAA0054529.1"/>
    </source>
</evidence>
<gene>
    <name evidence="3" type="ORF">E5676_scaffold203G00100</name>
    <name evidence="2" type="ORF">E6C27_scaffold24G003130</name>
</gene>
<feature type="compositionally biased region" description="Low complexity" evidence="1">
    <location>
        <begin position="40"/>
        <end position="52"/>
    </location>
</feature>
<organism evidence="2 4">
    <name type="scientific">Cucumis melo var. makuwa</name>
    <name type="common">Oriental melon</name>
    <dbReference type="NCBI Taxonomy" id="1194695"/>
    <lineage>
        <taxon>Eukaryota</taxon>
        <taxon>Viridiplantae</taxon>
        <taxon>Streptophyta</taxon>
        <taxon>Embryophyta</taxon>
        <taxon>Tracheophyta</taxon>
        <taxon>Spermatophyta</taxon>
        <taxon>Magnoliopsida</taxon>
        <taxon>eudicotyledons</taxon>
        <taxon>Gunneridae</taxon>
        <taxon>Pentapetalae</taxon>
        <taxon>rosids</taxon>
        <taxon>fabids</taxon>
        <taxon>Cucurbitales</taxon>
        <taxon>Cucurbitaceae</taxon>
        <taxon>Benincaseae</taxon>
        <taxon>Cucumis</taxon>
    </lineage>
</organism>
<evidence type="ECO:0000313" key="4">
    <source>
        <dbReference type="Proteomes" id="UP000321393"/>
    </source>
</evidence>
<keyword evidence="3" id="KW-0489">Methyltransferase</keyword>
<evidence type="ECO:0000313" key="5">
    <source>
        <dbReference type="Proteomes" id="UP000321947"/>
    </source>
</evidence>
<reference evidence="4 5" key="1">
    <citation type="submission" date="2019-08" db="EMBL/GenBank/DDBJ databases">
        <title>Draft genome sequences of two oriental melons (Cucumis melo L. var makuwa).</title>
        <authorList>
            <person name="Kwon S.-Y."/>
        </authorList>
    </citation>
    <scope>NUCLEOTIDE SEQUENCE [LARGE SCALE GENOMIC DNA]</scope>
    <source>
        <strain evidence="5">cv. Chang Bougi</strain>
        <strain evidence="4">cv. SW 3</strain>
        <tissue evidence="2">Leaf</tissue>
    </source>
</reference>
<protein>
    <submittedName>
        <fullName evidence="2">Ubiquinone biosynthesis O-methyltransferase</fullName>
    </submittedName>
</protein>
<keyword evidence="2" id="KW-0830">Ubiquinone</keyword>
<dbReference type="GO" id="GO:0008168">
    <property type="term" value="F:methyltransferase activity"/>
    <property type="evidence" value="ECO:0007669"/>
    <property type="project" value="UniProtKB-KW"/>
</dbReference>
<dbReference type="EMBL" id="SSTE01008830">
    <property type="protein sequence ID" value="KAA0054529.1"/>
    <property type="molecule type" value="Genomic_DNA"/>
</dbReference>
<sequence length="95" mass="10265">MASKFRIDQLRALGSTVFHGIGDSLSIRASQNHYIRHFSDASSPPLSPAGSSLPPPQNVELQTAPQPEKMNINASTTSSVNQLELAKFSAISETW</sequence>
<dbReference type="Proteomes" id="UP000321947">
    <property type="component" value="Unassembled WGS sequence"/>
</dbReference>
<dbReference type="AlphaFoldDB" id="A0A5A7UM68"/>
<accession>A0A5A7UM68</accession>
<name>A0A5A7UM68_CUCMM</name>
<feature type="region of interest" description="Disordered" evidence="1">
    <location>
        <begin position="38"/>
        <end position="61"/>
    </location>
</feature>
<evidence type="ECO:0000256" key="1">
    <source>
        <dbReference type="SAM" id="MobiDB-lite"/>
    </source>
</evidence>
<evidence type="ECO:0000313" key="3">
    <source>
        <dbReference type="EMBL" id="TYJ98267.1"/>
    </source>
</evidence>
<dbReference type="Proteomes" id="UP000321393">
    <property type="component" value="Unassembled WGS sequence"/>
</dbReference>
<keyword evidence="3" id="KW-0808">Transferase</keyword>
<dbReference type="EMBL" id="SSTD01018124">
    <property type="protein sequence ID" value="TYJ98267.1"/>
    <property type="molecule type" value="Genomic_DNA"/>
</dbReference>
<proteinExistence type="predicted"/>